<name>A0A1W6MQI2_9HYPH</name>
<dbReference type="OrthoDB" id="7678100at2"/>
<dbReference type="RefSeq" id="WP_085769869.1">
    <property type="nucleotide sequence ID" value="NZ_AP027149.1"/>
</dbReference>
<protein>
    <recommendedName>
        <fullName evidence="1">Phasin domain-containing protein</fullName>
    </recommendedName>
</protein>
<evidence type="ECO:0000313" key="2">
    <source>
        <dbReference type="EMBL" id="ARN79822.1"/>
    </source>
</evidence>
<dbReference type="KEGG" id="mbry:B1812_00655"/>
<dbReference type="EMBL" id="CP019948">
    <property type="protein sequence ID" value="ARN79822.1"/>
    <property type="molecule type" value="Genomic_DNA"/>
</dbReference>
<dbReference type="STRING" id="655015.B1812_00655"/>
<keyword evidence="3" id="KW-1185">Reference proteome</keyword>
<organism evidence="2 3">
    <name type="scientific">Methylocystis bryophila</name>
    <dbReference type="NCBI Taxonomy" id="655015"/>
    <lineage>
        <taxon>Bacteria</taxon>
        <taxon>Pseudomonadati</taxon>
        <taxon>Pseudomonadota</taxon>
        <taxon>Alphaproteobacteria</taxon>
        <taxon>Hyphomicrobiales</taxon>
        <taxon>Methylocystaceae</taxon>
        <taxon>Methylocystis</taxon>
    </lineage>
</organism>
<gene>
    <name evidence="2" type="ORF">B1812_00655</name>
</gene>
<evidence type="ECO:0000313" key="3">
    <source>
        <dbReference type="Proteomes" id="UP000193978"/>
    </source>
</evidence>
<reference evidence="2 3" key="1">
    <citation type="submission" date="2017-02" db="EMBL/GenBank/DDBJ databases">
        <authorList>
            <person name="Peterson S.W."/>
        </authorList>
    </citation>
    <scope>NUCLEOTIDE SEQUENCE [LARGE SCALE GENOMIC DNA]</scope>
    <source>
        <strain evidence="2 3">S285</strain>
    </source>
</reference>
<dbReference type="AlphaFoldDB" id="A0A1W6MQI2"/>
<dbReference type="Proteomes" id="UP000193978">
    <property type="component" value="Chromosome"/>
</dbReference>
<feature type="domain" description="Phasin" evidence="1">
    <location>
        <begin position="8"/>
        <end position="102"/>
    </location>
</feature>
<dbReference type="InterPro" id="IPR018968">
    <property type="entry name" value="Phasin"/>
</dbReference>
<accession>A0A1W6MQI2</accession>
<proteinExistence type="predicted"/>
<dbReference type="Pfam" id="PF09361">
    <property type="entry name" value="Phasin_2"/>
    <property type="match status" value="1"/>
</dbReference>
<evidence type="ECO:0000259" key="1">
    <source>
        <dbReference type="Pfam" id="PF09361"/>
    </source>
</evidence>
<sequence length="120" mass="13583">MFDYVDRVQRLSREGFEAATAVPAALTREFEVAAEGQKNYSSKAFQDAQVYARKILGVRSFGEAVEAQTEFLNGARRDYWDRARQLNDFYFNLLEALAKPTEGFVEKISREVTVVSKGSS</sequence>